<dbReference type="RefSeq" id="WP_275704567.1">
    <property type="nucleotide sequence ID" value="NZ_JANCMW010000001.1"/>
</dbReference>
<comment type="caution">
    <text evidence="10">The sequence shown here is derived from an EMBL/GenBank/DDBJ whole genome shotgun (WGS) entry which is preliminary data.</text>
</comment>
<evidence type="ECO:0000313" key="10">
    <source>
        <dbReference type="EMBL" id="MDF0749081.1"/>
    </source>
</evidence>
<keyword evidence="6 7" id="KW-0408">Iron</keyword>
<dbReference type="PANTHER" id="PTHR47870">
    <property type="entry name" value="CYTOCHROME C-TYPE BIOGENESIS PROTEIN CCMH"/>
    <property type="match status" value="1"/>
</dbReference>
<keyword evidence="7" id="KW-0472">Membrane</keyword>
<keyword evidence="2 7" id="KW-0349">Heme</keyword>
<dbReference type="InterPro" id="IPR051263">
    <property type="entry name" value="C-type_cytochrome_biogenesis"/>
</dbReference>
<organism evidence="10 11">
    <name type="scientific">Marinobacter iranensis</name>
    <dbReference type="NCBI Taxonomy" id="2962607"/>
    <lineage>
        <taxon>Bacteria</taxon>
        <taxon>Pseudomonadati</taxon>
        <taxon>Pseudomonadota</taxon>
        <taxon>Gammaproteobacteria</taxon>
        <taxon>Pseudomonadales</taxon>
        <taxon>Marinobacteraceae</taxon>
        <taxon>Marinobacter</taxon>
    </lineage>
</organism>
<evidence type="ECO:0000259" key="9">
    <source>
        <dbReference type="Pfam" id="PF03918"/>
    </source>
</evidence>
<dbReference type="Gene3D" id="1.10.8.640">
    <property type="entry name" value="Cytochrome C biogenesis protein"/>
    <property type="match status" value="1"/>
</dbReference>
<feature type="region of interest" description="Disordered" evidence="8">
    <location>
        <begin position="134"/>
        <end position="162"/>
    </location>
</feature>
<keyword evidence="3 7" id="KW-0479">Metal-binding</keyword>
<evidence type="ECO:0000256" key="7">
    <source>
        <dbReference type="RuleBase" id="RU364112"/>
    </source>
</evidence>
<dbReference type="Pfam" id="PF03918">
    <property type="entry name" value="CcmH"/>
    <property type="match status" value="1"/>
</dbReference>
<comment type="function">
    <text evidence="7">Possible subunit of a heme lyase.</text>
</comment>
<keyword evidence="4 7" id="KW-0732">Signal</keyword>
<evidence type="ECO:0000313" key="11">
    <source>
        <dbReference type="Proteomes" id="UP001143391"/>
    </source>
</evidence>
<protein>
    <recommendedName>
        <fullName evidence="7">Cytochrome c-type biogenesis protein</fullName>
    </recommendedName>
</protein>
<reference evidence="10" key="1">
    <citation type="submission" date="2022-07" db="EMBL/GenBank/DDBJ databases">
        <title>Marinobacter iranensis a new bacterium isolate from a hipersaline lake in Iran.</title>
        <authorList>
            <person name="Mohammad A.M.A."/>
            <person name="Cristina S.-P."/>
            <person name="Antonio V."/>
        </authorList>
    </citation>
    <scope>NUCLEOTIDE SEQUENCE</scope>
    <source>
        <strain evidence="10">71-i</strain>
    </source>
</reference>
<evidence type="ECO:0000256" key="6">
    <source>
        <dbReference type="ARBA" id="ARBA00023004"/>
    </source>
</evidence>
<dbReference type="InterPro" id="IPR005616">
    <property type="entry name" value="CcmH/CycL/Ccl2/NrfF_N"/>
</dbReference>
<keyword evidence="11" id="KW-1185">Reference proteome</keyword>
<feature type="domain" description="CcmH/CycL/Ccl2/NrfF N-terminal" evidence="9">
    <location>
        <begin position="11"/>
        <end position="152"/>
    </location>
</feature>
<feature type="transmembrane region" description="Helical" evidence="7">
    <location>
        <begin position="106"/>
        <end position="128"/>
    </location>
</feature>
<feature type="compositionally biased region" description="Basic and acidic residues" evidence="8">
    <location>
        <begin position="142"/>
        <end position="162"/>
    </location>
</feature>
<dbReference type="InterPro" id="IPR038297">
    <property type="entry name" value="CcmH/CycL/NrfF/Ccl2_sf"/>
</dbReference>
<dbReference type="Proteomes" id="UP001143391">
    <property type="component" value="Unassembled WGS sequence"/>
</dbReference>
<evidence type="ECO:0000256" key="3">
    <source>
        <dbReference type="ARBA" id="ARBA00022723"/>
    </source>
</evidence>
<sequence>MLRSTIALALLFMLVPFALADDARDVYGFESQAQEQRFQSLISELRCPKCQNQNIADSNAPISKDMREEVYRMMSDGASNEEIVGALVDRFGEFVRYKPEVDSRTILLWATPAIVVFGGLLVVAGIIIRSRRSDQSEPALTDEERARASRILDGDDSDRSSG</sequence>
<dbReference type="CDD" id="cd16378">
    <property type="entry name" value="CcmH_N"/>
    <property type="match status" value="1"/>
</dbReference>
<keyword evidence="7" id="KW-1133">Transmembrane helix</keyword>
<accession>A0ABT5Y692</accession>
<feature type="chain" id="PRO_5045003729" description="Cytochrome c-type biogenesis protein" evidence="7">
    <location>
        <begin position="21"/>
        <end position="162"/>
    </location>
</feature>
<evidence type="ECO:0000256" key="5">
    <source>
        <dbReference type="ARBA" id="ARBA00022748"/>
    </source>
</evidence>
<proteinExistence type="inferred from homology"/>
<dbReference type="EMBL" id="JANCMW010000001">
    <property type="protein sequence ID" value="MDF0749081.1"/>
    <property type="molecule type" value="Genomic_DNA"/>
</dbReference>
<evidence type="ECO:0000256" key="2">
    <source>
        <dbReference type="ARBA" id="ARBA00022617"/>
    </source>
</evidence>
<name>A0ABT5Y692_9GAMM</name>
<gene>
    <name evidence="10" type="ORF">NLU14_02425</name>
</gene>
<evidence type="ECO:0000256" key="8">
    <source>
        <dbReference type="SAM" id="MobiDB-lite"/>
    </source>
</evidence>
<comment type="similarity">
    <text evidence="1 7">Belongs to the CcmH/CycL/Ccl2/NrfF family.</text>
</comment>
<keyword evidence="7" id="KW-0812">Transmembrane</keyword>
<keyword evidence="5" id="KW-0201">Cytochrome c-type biogenesis</keyword>
<dbReference type="PANTHER" id="PTHR47870:SF1">
    <property type="entry name" value="CYTOCHROME C-TYPE BIOGENESIS PROTEIN CCMH"/>
    <property type="match status" value="1"/>
</dbReference>
<evidence type="ECO:0000256" key="4">
    <source>
        <dbReference type="ARBA" id="ARBA00022729"/>
    </source>
</evidence>
<evidence type="ECO:0000256" key="1">
    <source>
        <dbReference type="ARBA" id="ARBA00010342"/>
    </source>
</evidence>
<feature type="signal peptide" evidence="7">
    <location>
        <begin position="1"/>
        <end position="20"/>
    </location>
</feature>